<dbReference type="NCBIfam" id="NF000927">
    <property type="entry name" value="PRK00092.1-1"/>
    <property type="match status" value="1"/>
</dbReference>
<keyword evidence="3" id="KW-1185">Reference proteome</keyword>
<reference evidence="2 3" key="1">
    <citation type="submission" date="2019-08" db="EMBL/GenBank/DDBJ databases">
        <title>Complete genome sequence of Kushneria sp. YCWA18, a halophilic phosphate-solubilizing bacterium isolated from Daqiao saltern in China.</title>
        <authorList>
            <person name="Du G.-X."/>
            <person name="Qu L.-Y."/>
        </authorList>
    </citation>
    <scope>NUCLEOTIDE SEQUENCE [LARGE SCALE GENOMIC DNA]</scope>
    <source>
        <strain evidence="2 3">YCWA18</strain>
    </source>
</reference>
<dbReference type="SUPFAM" id="SSF74942">
    <property type="entry name" value="YhbC-like, C-terminal domain"/>
    <property type="match status" value="1"/>
</dbReference>
<dbReference type="STRING" id="657387.BH688_07930"/>
<dbReference type="FunFam" id="3.30.300.70:FF:000001">
    <property type="entry name" value="Ribosome maturation factor RimP"/>
    <property type="match status" value="1"/>
</dbReference>
<sequence>MATSEAALTALIEPAVTALGFELWGIDYKSQGRHSKLIVYIDGENGVGVDDCADVSRQISAVLDVEDPISNRYQLEVSSPGLDRPLFTLSQFSRFAGHTVSLRLREPFNGQRRFKGLLAGVDDDEVLLQFDGDEYGFPIETIEQARIVPDFDSSSAR</sequence>
<dbReference type="InterPro" id="IPR035956">
    <property type="entry name" value="RimP_N_sf"/>
</dbReference>
<dbReference type="PANTHER" id="PTHR33867">
    <property type="entry name" value="RIBOSOME MATURATION FACTOR RIMP"/>
    <property type="match status" value="1"/>
</dbReference>
<evidence type="ECO:0000313" key="3">
    <source>
        <dbReference type="Proteomes" id="UP000322553"/>
    </source>
</evidence>
<dbReference type="InterPro" id="IPR028989">
    <property type="entry name" value="RimP_N"/>
</dbReference>
<evidence type="ECO:0000256" key="1">
    <source>
        <dbReference type="HAMAP-Rule" id="MF_01077"/>
    </source>
</evidence>
<dbReference type="Gene3D" id="2.30.30.180">
    <property type="entry name" value="Ribosome maturation factor RimP, C-terminal domain"/>
    <property type="match status" value="1"/>
</dbReference>
<dbReference type="HAMAP" id="MF_01077">
    <property type="entry name" value="RimP"/>
    <property type="match status" value="1"/>
</dbReference>
<dbReference type="GO" id="GO:0000028">
    <property type="term" value="P:ribosomal small subunit assembly"/>
    <property type="evidence" value="ECO:0007669"/>
    <property type="project" value="TreeGrafter"/>
</dbReference>
<evidence type="ECO:0000313" key="2">
    <source>
        <dbReference type="EMBL" id="QEL12189.1"/>
    </source>
</evidence>
<dbReference type="RefSeq" id="WP_070978156.1">
    <property type="nucleotide sequence ID" value="NZ_CP043420.1"/>
</dbReference>
<proteinExistence type="inferred from homology"/>
<keyword evidence="1" id="KW-0963">Cytoplasm</keyword>
<dbReference type="EMBL" id="CP043420">
    <property type="protein sequence ID" value="QEL12189.1"/>
    <property type="molecule type" value="Genomic_DNA"/>
</dbReference>
<dbReference type="GO" id="GO:0005829">
    <property type="term" value="C:cytosol"/>
    <property type="evidence" value="ECO:0007669"/>
    <property type="project" value="TreeGrafter"/>
</dbReference>
<comment type="function">
    <text evidence="1">Required for maturation of 30S ribosomal subunits.</text>
</comment>
<dbReference type="InterPro" id="IPR036847">
    <property type="entry name" value="RimP_C_sf"/>
</dbReference>
<dbReference type="GO" id="GO:0006412">
    <property type="term" value="P:translation"/>
    <property type="evidence" value="ECO:0007669"/>
    <property type="project" value="TreeGrafter"/>
</dbReference>
<dbReference type="Gene3D" id="3.30.300.70">
    <property type="entry name" value="RimP-like superfamily, N-terminal"/>
    <property type="match status" value="1"/>
</dbReference>
<dbReference type="CDD" id="cd01734">
    <property type="entry name" value="YlxS_C"/>
    <property type="match status" value="1"/>
</dbReference>
<dbReference type="Pfam" id="PF17384">
    <property type="entry name" value="DUF150_C"/>
    <property type="match status" value="1"/>
</dbReference>
<protein>
    <recommendedName>
        <fullName evidence="1">Ribosome maturation factor RimP</fullName>
    </recommendedName>
</protein>
<comment type="similarity">
    <text evidence="1">Belongs to the RimP family.</text>
</comment>
<dbReference type="Proteomes" id="UP000322553">
    <property type="component" value="Chromosome"/>
</dbReference>
<dbReference type="SUPFAM" id="SSF75420">
    <property type="entry name" value="YhbC-like, N-terminal domain"/>
    <property type="match status" value="1"/>
</dbReference>
<dbReference type="PANTHER" id="PTHR33867:SF1">
    <property type="entry name" value="RIBOSOME MATURATION FACTOR RIMP"/>
    <property type="match status" value="1"/>
</dbReference>
<name>A0A1S1NWC7_9GAMM</name>
<keyword evidence="1" id="KW-0690">Ribosome biogenesis</keyword>
<dbReference type="AlphaFoldDB" id="A0A1S1NWC7"/>
<dbReference type="InterPro" id="IPR028998">
    <property type="entry name" value="RimP_C"/>
</dbReference>
<gene>
    <name evidence="1 2" type="primary">rimP</name>
    <name evidence="2" type="ORF">FY550_14290</name>
</gene>
<dbReference type="Pfam" id="PF02576">
    <property type="entry name" value="RimP_N"/>
    <property type="match status" value="1"/>
</dbReference>
<dbReference type="OrthoDB" id="9805006at2"/>
<accession>A0A1S1NWC7</accession>
<dbReference type="KEGG" id="kuy:FY550_14290"/>
<comment type="subcellular location">
    <subcellularLocation>
        <location evidence="1">Cytoplasm</location>
    </subcellularLocation>
</comment>
<dbReference type="InterPro" id="IPR003728">
    <property type="entry name" value="Ribosome_maturation_RimP"/>
</dbReference>
<organism evidence="2 3">
    <name type="scientific">Kushneria phosphatilytica</name>
    <dbReference type="NCBI Taxonomy" id="657387"/>
    <lineage>
        <taxon>Bacteria</taxon>
        <taxon>Pseudomonadati</taxon>
        <taxon>Pseudomonadota</taxon>
        <taxon>Gammaproteobacteria</taxon>
        <taxon>Oceanospirillales</taxon>
        <taxon>Halomonadaceae</taxon>
        <taxon>Kushneria</taxon>
    </lineage>
</organism>